<evidence type="ECO:0000313" key="2">
    <source>
        <dbReference type="Proteomes" id="UP000037395"/>
    </source>
</evidence>
<proteinExistence type="predicted"/>
<accession>A0A1E7NFQ2</accession>
<keyword evidence="2" id="KW-1185">Reference proteome</keyword>
<sequence>MALLNPANGAKSTLVGLNDAHPLELTLRRVNLDVTAATSAHARITVAGSNLTPSGPGVTVIPGSGSGTAPSCAFPAFPAL</sequence>
<evidence type="ECO:0000313" key="1">
    <source>
        <dbReference type="EMBL" id="OEV39502.1"/>
    </source>
</evidence>
<dbReference type="EMBL" id="JPRF03000001">
    <property type="protein sequence ID" value="OEV39502.1"/>
    <property type="molecule type" value="Genomic_DNA"/>
</dbReference>
<comment type="caution">
    <text evidence="1">The sequence shown here is derived from an EMBL/GenBank/DDBJ whole genome shotgun (WGS) entry which is preliminary data.</text>
</comment>
<gene>
    <name evidence="1" type="ORF">HS99_0002080</name>
</gene>
<dbReference type="AlphaFoldDB" id="A0A1E7NFQ2"/>
<dbReference type="Proteomes" id="UP000037395">
    <property type="component" value="Unassembled WGS sequence"/>
</dbReference>
<name>A0A1E7NFQ2_KITAU</name>
<organism evidence="1 2">
    <name type="scientific">Kitasatospora aureofaciens</name>
    <name type="common">Streptomyces aureofaciens</name>
    <dbReference type="NCBI Taxonomy" id="1894"/>
    <lineage>
        <taxon>Bacteria</taxon>
        <taxon>Bacillati</taxon>
        <taxon>Actinomycetota</taxon>
        <taxon>Actinomycetes</taxon>
        <taxon>Kitasatosporales</taxon>
        <taxon>Streptomycetaceae</taxon>
        <taxon>Kitasatospora</taxon>
    </lineage>
</organism>
<dbReference type="RefSeq" id="WP_030556246.1">
    <property type="nucleotide sequence ID" value="NZ_JBIWMM010000021.1"/>
</dbReference>
<protein>
    <submittedName>
        <fullName evidence="1">Uncharacterized protein</fullName>
    </submittedName>
</protein>
<reference evidence="1" key="1">
    <citation type="submission" date="2016-08" db="EMBL/GenBank/DDBJ databases">
        <title>Sequencing, Assembly and Comparative Genomics of S. aureofaciens ATCC 10762.</title>
        <authorList>
            <person name="Gradnigo J.S."/>
            <person name="Johnson N."/>
            <person name="Somerville G.A."/>
        </authorList>
    </citation>
    <scope>NUCLEOTIDE SEQUENCE [LARGE SCALE GENOMIC DNA]</scope>
    <source>
        <strain evidence="1">ATCC 10762</strain>
    </source>
</reference>